<dbReference type="AlphaFoldDB" id="A0A0C3FUQ7"/>
<feature type="region of interest" description="Disordered" evidence="1">
    <location>
        <begin position="18"/>
        <end position="39"/>
    </location>
</feature>
<accession>A0A0C3FUQ7</accession>
<dbReference type="InParanoid" id="A0A0C3FUQ7"/>
<organism evidence="2 3">
    <name type="scientific">Piloderma croceum (strain F 1598)</name>
    <dbReference type="NCBI Taxonomy" id="765440"/>
    <lineage>
        <taxon>Eukaryota</taxon>
        <taxon>Fungi</taxon>
        <taxon>Dikarya</taxon>
        <taxon>Basidiomycota</taxon>
        <taxon>Agaricomycotina</taxon>
        <taxon>Agaricomycetes</taxon>
        <taxon>Agaricomycetidae</taxon>
        <taxon>Atheliales</taxon>
        <taxon>Atheliaceae</taxon>
        <taxon>Piloderma</taxon>
    </lineage>
</organism>
<evidence type="ECO:0000256" key="1">
    <source>
        <dbReference type="SAM" id="MobiDB-lite"/>
    </source>
</evidence>
<evidence type="ECO:0000313" key="3">
    <source>
        <dbReference type="Proteomes" id="UP000054166"/>
    </source>
</evidence>
<name>A0A0C3FUQ7_PILCF</name>
<protein>
    <submittedName>
        <fullName evidence="2">Uncharacterized protein</fullName>
    </submittedName>
</protein>
<reference evidence="3" key="2">
    <citation type="submission" date="2015-01" db="EMBL/GenBank/DDBJ databases">
        <title>Evolutionary Origins and Diversification of the Mycorrhizal Mutualists.</title>
        <authorList>
            <consortium name="DOE Joint Genome Institute"/>
            <consortium name="Mycorrhizal Genomics Consortium"/>
            <person name="Kohler A."/>
            <person name="Kuo A."/>
            <person name="Nagy L.G."/>
            <person name="Floudas D."/>
            <person name="Copeland A."/>
            <person name="Barry K.W."/>
            <person name="Cichocki N."/>
            <person name="Veneault-Fourrey C."/>
            <person name="LaButti K."/>
            <person name="Lindquist E.A."/>
            <person name="Lipzen A."/>
            <person name="Lundell T."/>
            <person name="Morin E."/>
            <person name="Murat C."/>
            <person name="Riley R."/>
            <person name="Ohm R."/>
            <person name="Sun H."/>
            <person name="Tunlid A."/>
            <person name="Henrissat B."/>
            <person name="Grigoriev I.V."/>
            <person name="Hibbett D.S."/>
            <person name="Martin F."/>
        </authorList>
    </citation>
    <scope>NUCLEOTIDE SEQUENCE [LARGE SCALE GENOMIC DNA]</scope>
    <source>
        <strain evidence="3">F 1598</strain>
    </source>
</reference>
<gene>
    <name evidence="2" type="ORF">PILCRDRAFT_819936</name>
</gene>
<dbReference type="HOGENOM" id="CLU_2543375_0_0_1"/>
<evidence type="ECO:0000313" key="2">
    <source>
        <dbReference type="EMBL" id="KIM83154.1"/>
    </source>
</evidence>
<keyword evidence="3" id="KW-1185">Reference proteome</keyword>
<reference evidence="2 3" key="1">
    <citation type="submission" date="2014-04" db="EMBL/GenBank/DDBJ databases">
        <authorList>
            <consortium name="DOE Joint Genome Institute"/>
            <person name="Kuo A."/>
            <person name="Tarkka M."/>
            <person name="Buscot F."/>
            <person name="Kohler A."/>
            <person name="Nagy L.G."/>
            <person name="Floudas D."/>
            <person name="Copeland A."/>
            <person name="Barry K.W."/>
            <person name="Cichocki N."/>
            <person name="Veneault-Fourrey C."/>
            <person name="LaButti K."/>
            <person name="Lindquist E.A."/>
            <person name="Lipzen A."/>
            <person name="Lundell T."/>
            <person name="Morin E."/>
            <person name="Murat C."/>
            <person name="Sun H."/>
            <person name="Tunlid A."/>
            <person name="Henrissat B."/>
            <person name="Grigoriev I.V."/>
            <person name="Hibbett D.S."/>
            <person name="Martin F."/>
            <person name="Nordberg H.P."/>
            <person name="Cantor M.N."/>
            <person name="Hua S.X."/>
        </authorList>
    </citation>
    <scope>NUCLEOTIDE SEQUENCE [LARGE SCALE GENOMIC DNA]</scope>
    <source>
        <strain evidence="2 3">F 1598</strain>
    </source>
</reference>
<sequence>MASMMTCLSEIGRTSVQLAPRSRRCGHRQPTDDGSHSIQMDVSITTLRRDTRQTVATPASVYLNYFLTRGTIIICVCGASLHV</sequence>
<proteinExistence type="predicted"/>
<dbReference type="Proteomes" id="UP000054166">
    <property type="component" value="Unassembled WGS sequence"/>
</dbReference>
<dbReference type="EMBL" id="KN832992">
    <property type="protein sequence ID" value="KIM83154.1"/>
    <property type="molecule type" value="Genomic_DNA"/>
</dbReference>